<dbReference type="SUPFAM" id="SSF53474">
    <property type="entry name" value="alpha/beta-Hydrolases"/>
    <property type="match status" value="1"/>
</dbReference>
<keyword evidence="3" id="KW-0378">Hydrolase</keyword>
<dbReference type="GO" id="GO:0016787">
    <property type="term" value="F:hydrolase activity"/>
    <property type="evidence" value="ECO:0007669"/>
    <property type="project" value="UniProtKB-KW"/>
</dbReference>
<dbReference type="AlphaFoldDB" id="A0A6J4QDH6"/>
<evidence type="ECO:0000313" key="3">
    <source>
        <dbReference type="EMBL" id="CAA9437703.1"/>
    </source>
</evidence>
<accession>A0A6J4QDH6</accession>
<dbReference type="Pfam" id="PF00561">
    <property type="entry name" value="Abhydrolase_1"/>
    <property type="match status" value="1"/>
</dbReference>
<evidence type="ECO:0000256" key="1">
    <source>
        <dbReference type="SAM" id="MobiDB-lite"/>
    </source>
</evidence>
<proteinExistence type="predicted"/>
<dbReference type="EMBL" id="CADCUS010000521">
    <property type="protein sequence ID" value="CAA9437703.1"/>
    <property type="molecule type" value="Genomic_DNA"/>
</dbReference>
<feature type="compositionally biased region" description="Basic and acidic residues" evidence="1">
    <location>
        <begin position="17"/>
        <end position="30"/>
    </location>
</feature>
<reference evidence="3" key="1">
    <citation type="submission" date="2020-02" db="EMBL/GenBank/DDBJ databases">
        <authorList>
            <person name="Meier V. D."/>
        </authorList>
    </citation>
    <scope>NUCLEOTIDE SEQUENCE</scope>
    <source>
        <strain evidence="3">AVDCRST_MAG66</strain>
    </source>
</reference>
<dbReference type="Gene3D" id="3.40.50.1820">
    <property type="entry name" value="alpha/beta hydrolase"/>
    <property type="match status" value="1"/>
</dbReference>
<gene>
    <name evidence="3" type="ORF">AVDCRST_MAG66-3764</name>
</gene>
<feature type="region of interest" description="Disordered" evidence="1">
    <location>
        <begin position="1"/>
        <end position="90"/>
    </location>
</feature>
<dbReference type="InterPro" id="IPR029058">
    <property type="entry name" value="AB_hydrolase_fold"/>
</dbReference>
<feature type="domain" description="AB hydrolase-1" evidence="2">
    <location>
        <begin position="82"/>
        <end position="169"/>
    </location>
</feature>
<protein>
    <submittedName>
        <fullName evidence="3">Hydrolase</fullName>
    </submittedName>
</protein>
<sequence length="328" mass="34201">MGTTSGWAGDAPGKSFRTPDHPGEFGDRVPDRRRRHDRVRGERRGPAGRAGPRPRHLPRRVPVRRAAARRGRSPRRRDRPAGCGESSAKWPSYSRTDIAGDLLALVRHLGGPAVLVGHSISGGAATIAAAGAPGAISGIVELAPFTRALIVEGSLDPDWVDPRAQGEALVAALPGLGWRRTTTRAGSADPALVASHCGSGNDDVQGLAPGRRAQLRVAPVVRLPVGSDTDAVDTDGGAWREGVLEAPPERATGIRPGQGLVRRPDVGEARRARGPAVDVHGSRAVRVVHPAGQLGPRCAVDVALHEADALVERNPRAVGAARCAAGPE</sequence>
<organism evidence="3">
    <name type="scientific">uncultured Pseudonocardia sp</name>
    <dbReference type="NCBI Taxonomy" id="211455"/>
    <lineage>
        <taxon>Bacteria</taxon>
        <taxon>Bacillati</taxon>
        <taxon>Actinomycetota</taxon>
        <taxon>Actinomycetes</taxon>
        <taxon>Pseudonocardiales</taxon>
        <taxon>Pseudonocardiaceae</taxon>
        <taxon>Pseudonocardia</taxon>
        <taxon>environmental samples</taxon>
    </lineage>
</organism>
<evidence type="ECO:0000259" key="2">
    <source>
        <dbReference type="Pfam" id="PF00561"/>
    </source>
</evidence>
<feature type="compositionally biased region" description="Basic residues" evidence="1">
    <location>
        <begin position="52"/>
        <end position="78"/>
    </location>
</feature>
<dbReference type="InterPro" id="IPR000073">
    <property type="entry name" value="AB_hydrolase_1"/>
</dbReference>
<name>A0A6J4QDH6_9PSEU</name>